<accession>A0ABU0QB28</accession>
<comment type="caution">
    <text evidence="1">The sequence shown here is derived from an EMBL/GenBank/DDBJ whole genome shotgun (WGS) entry which is preliminary data.</text>
</comment>
<dbReference type="Proteomes" id="UP001243364">
    <property type="component" value="Unassembled WGS sequence"/>
</dbReference>
<organism evidence="1 2">
    <name type="scientific">Streptomyces achromogenes</name>
    <dbReference type="NCBI Taxonomy" id="67255"/>
    <lineage>
        <taxon>Bacteria</taxon>
        <taxon>Bacillati</taxon>
        <taxon>Actinomycetota</taxon>
        <taxon>Actinomycetes</taxon>
        <taxon>Kitasatosporales</taxon>
        <taxon>Streptomycetaceae</taxon>
        <taxon>Streptomyces</taxon>
    </lineage>
</organism>
<evidence type="ECO:0000313" key="1">
    <source>
        <dbReference type="EMBL" id="MDQ0687879.1"/>
    </source>
</evidence>
<protein>
    <submittedName>
        <fullName evidence="1">Uncharacterized protein</fullName>
    </submittedName>
</protein>
<sequence>MENNTLRILLTEEGADAEDVAELTGFLRAELLQLDVDDVTSVPGGEAPPGARAVDVAAIGALLVSLGTSAGALTQVMNAVREWRGRFRGARPTLRLALDDDVLEISDATPEQVSEAFDLFVSRHSTLGA</sequence>
<evidence type="ECO:0000313" key="2">
    <source>
        <dbReference type="Proteomes" id="UP001243364"/>
    </source>
</evidence>
<keyword evidence="2" id="KW-1185">Reference proteome</keyword>
<dbReference type="EMBL" id="JAUSYA010000001">
    <property type="protein sequence ID" value="MDQ0687879.1"/>
    <property type="molecule type" value="Genomic_DNA"/>
</dbReference>
<gene>
    <name evidence="1" type="ORF">QFZ56_006842</name>
</gene>
<reference evidence="1 2" key="1">
    <citation type="submission" date="2023-07" db="EMBL/GenBank/DDBJ databases">
        <title>Comparative genomics of wheat-associated soil bacteria to identify genetic determinants of phenazine resistance.</title>
        <authorList>
            <person name="Mouncey N."/>
        </authorList>
    </citation>
    <scope>NUCLEOTIDE SEQUENCE [LARGE SCALE GENOMIC DNA]</scope>
    <source>
        <strain evidence="1 2">W4I19-2</strain>
    </source>
</reference>
<name>A0ABU0QB28_STRAH</name>
<dbReference type="RefSeq" id="WP_306946848.1">
    <property type="nucleotide sequence ID" value="NZ_JAUSYA010000001.1"/>
</dbReference>
<proteinExistence type="predicted"/>